<organism evidence="1 2">
    <name type="scientific">Lactiplantibacillus nangangensis</name>
    <dbReference type="NCBI Taxonomy" id="2559917"/>
    <lineage>
        <taxon>Bacteria</taxon>
        <taxon>Bacillati</taxon>
        <taxon>Bacillota</taxon>
        <taxon>Bacilli</taxon>
        <taxon>Lactobacillales</taxon>
        <taxon>Lactobacillaceae</taxon>
        <taxon>Lactiplantibacillus</taxon>
    </lineage>
</organism>
<dbReference type="InterPro" id="IPR006542">
    <property type="entry name" value="DUF1093"/>
</dbReference>
<name>A0ABW1SLB4_9LACO</name>
<dbReference type="EMBL" id="JBHSSE010000018">
    <property type="protein sequence ID" value="MFC6202024.1"/>
    <property type="molecule type" value="Genomic_DNA"/>
</dbReference>
<accession>A0ABW1SLB4</accession>
<dbReference type="SUPFAM" id="SSF159121">
    <property type="entry name" value="BC4932-like"/>
    <property type="match status" value="1"/>
</dbReference>
<dbReference type="Gene3D" id="2.40.50.480">
    <property type="match status" value="1"/>
</dbReference>
<keyword evidence="2" id="KW-1185">Reference proteome</keyword>
<evidence type="ECO:0000313" key="1">
    <source>
        <dbReference type="EMBL" id="MFC6202024.1"/>
    </source>
</evidence>
<sequence>MKKVMIGLLVMIGLGVGALFGSGAMTKDSGSELSMAMDNVNPLVKTSTVYGVTNTAIKKGKGGVGEDVYTYRIKTYDAQESTRWLTFNADKRLKLNKYLKIVTKGQNVNSWEAVSSQTVPKSVIAQLAKS</sequence>
<dbReference type="InterPro" id="IPR036166">
    <property type="entry name" value="YxeA-like_sf"/>
</dbReference>
<dbReference type="PANTHER" id="PTHR36433">
    <property type="entry name" value="HYPOTHETICAL CYTOSOLIC PROTEIN"/>
    <property type="match status" value="1"/>
</dbReference>
<dbReference type="NCBIfam" id="TIGR01655">
    <property type="entry name" value="yxeA_fam"/>
    <property type="match status" value="1"/>
</dbReference>
<dbReference type="PANTHER" id="PTHR36433:SF2">
    <property type="entry name" value="YXEA FAMILY PROTEIN"/>
    <property type="match status" value="1"/>
</dbReference>
<comment type="caution">
    <text evidence="1">The sequence shown here is derived from an EMBL/GenBank/DDBJ whole genome shotgun (WGS) entry which is preliminary data.</text>
</comment>
<reference evidence="2" key="1">
    <citation type="journal article" date="2019" name="Int. J. Syst. Evol. Microbiol.">
        <title>The Global Catalogue of Microorganisms (GCM) 10K type strain sequencing project: providing services to taxonomists for standard genome sequencing and annotation.</title>
        <authorList>
            <consortium name="The Broad Institute Genomics Platform"/>
            <consortium name="The Broad Institute Genome Sequencing Center for Infectious Disease"/>
            <person name="Wu L."/>
            <person name="Ma J."/>
        </authorList>
    </citation>
    <scope>NUCLEOTIDE SEQUENCE [LARGE SCALE GENOMIC DNA]</scope>
    <source>
        <strain evidence="2">CCM 8930</strain>
    </source>
</reference>
<dbReference type="Proteomes" id="UP001596171">
    <property type="component" value="Unassembled WGS sequence"/>
</dbReference>
<dbReference type="Pfam" id="PF06486">
    <property type="entry name" value="DUF1093"/>
    <property type="match status" value="1"/>
</dbReference>
<gene>
    <name evidence="1" type="ORF">ACFP1L_09095</name>
</gene>
<protein>
    <submittedName>
        <fullName evidence="1">YxeA family protein</fullName>
    </submittedName>
</protein>
<dbReference type="RefSeq" id="WP_137615575.1">
    <property type="nucleotide sequence ID" value="NZ_BJDI01000003.1"/>
</dbReference>
<evidence type="ECO:0000313" key="2">
    <source>
        <dbReference type="Proteomes" id="UP001596171"/>
    </source>
</evidence>
<proteinExistence type="predicted"/>